<proteinExistence type="predicted"/>
<protein>
    <submittedName>
        <fullName evidence="1">Uncharacterized protein</fullName>
    </submittedName>
</protein>
<dbReference type="EMBL" id="LBZK01000017">
    <property type="protein sequence ID" value="KKR70762.1"/>
    <property type="molecule type" value="Genomic_DNA"/>
</dbReference>
<dbReference type="AlphaFoldDB" id="A0A0G0W683"/>
<sequence length="330" mass="36864">MKKLFIAVFVIVFVLSIAWLSRIYLKESPKKNPVVIPVEPKLVQNYKGDISSSLKIPVEQFKTVNKLPLLVVAKKVFTDTYLNRVASFVGFSEPVKKLNDSQEGLTYFWKKDSGTLFAYTKSSKIRYGSSESIKTSDKRFSDENIKTIAGKFLVDSGLLTANNFSFDSTQYLKEDPSKKYFVKSTDKDFSLYHLNILPMSLDYEIISVTATENTNYIEITKDGGVHSFQLIVFDSVQKGPVEYPIKTYEEINSSIGSAVLIDLGGEETPFKYLPADTIKNIDLDQIDIAYLLDSPTATVLQPVYKISGTATLSGGDNVRAVLYLPAFSGH</sequence>
<dbReference type="Proteomes" id="UP000034562">
    <property type="component" value="Unassembled WGS sequence"/>
</dbReference>
<gene>
    <name evidence="1" type="ORF">UU12_C0017G0013</name>
</gene>
<dbReference type="STRING" id="1618563.UU12_C0017G0013"/>
<evidence type="ECO:0000313" key="2">
    <source>
        <dbReference type="Proteomes" id="UP000034562"/>
    </source>
</evidence>
<name>A0A0G0W683_9BACT</name>
<organism evidence="1 2">
    <name type="scientific">Candidatus Woesebacteria bacterium GW2011_GWA2_40_7b</name>
    <dbReference type="NCBI Taxonomy" id="1618563"/>
    <lineage>
        <taxon>Bacteria</taxon>
        <taxon>Candidatus Woeseibacteriota</taxon>
    </lineage>
</organism>
<reference evidence="1 2" key="1">
    <citation type="journal article" date="2015" name="Nature">
        <title>rRNA introns, odd ribosomes, and small enigmatic genomes across a large radiation of phyla.</title>
        <authorList>
            <person name="Brown C.T."/>
            <person name="Hug L.A."/>
            <person name="Thomas B.C."/>
            <person name="Sharon I."/>
            <person name="Castelle C.J."/>
            <person name="Singh A."/>
            <person name="Wilkins M.J."/>
            <person name="Williams K.H."/>
            <person name="Banfield J.F."/>
        </authorList>
    </citation>
    <scope>NUCLEOTIDE SEQUENCE [LARGE SCALE GENOMIC DNA]</scope>
</reference>
<evidence type="ECO:0000313" key="1">
    <source>
        <dbReference type="EMBL" id="KKR70762.1"/>
    </source>
</evidence>
<comment type="caution">
    <text evidence="1">The sequence shown here is derived from an EMBL/GenBank/DDBJ whole genome shotgun (WGS) entry which is preliminary data.</text>
</comment>
<accession>A0A0G0W683</accession>